<dbReference type="Gene3D" id="1.10.287.110">
    <property type="entry name" value="DnaJ domain"/>
    <property type="match status" value="1"/>
</dbReference>
<keyword evidence="1" id="KW-1133">Transmembrane helix</keyword>
<accession>A0A3G9GAV5</accession>
<dbReference type="EMBL" id="AP018828">
    <property type="protein sequence ID" value="BBF82384.1"/>
    <property type="molecule type" value="Genomic_DNA"/>
</dbReference>
<proteinExistence type="predicted"/>
<evidence type="ECO:0000256" key="1">
    <source>
        <dbReference type="SAM" id="Phobius"/>
    </source>
</evidence>
<dbReference type="Proteomes" id="UP000278756">
    <property type="component" value="Chromosome 2"/>
</dbReference>
<dbReference type="InterPro" id="IPR001623">
    <property type="entry name" value="DnaJ_domain"/>
</dbReference>
<dbReference type="RefSeq" id="WP_232037144.1">
    <property type="nucleotide sequence ID" value="NZ_AP018828.1"/>
</dbReference>
<keyword evidence="1" id="KW-0472">Membrane</keyword>
<evidence type="ECO:0008006" key="4">
    <source>
        <dbReference type="Google" id="ProtNLM"/>
    </source>
</evidence>
<dbReference type="AlphaFoldDB" id="A0A3G9GAV5"/>
<keyword evidence="1" id="KW-0812">Transmembrane</keyword>
<reference evidence="3" key="2">
    <citation type="journal article" date="2017" name="Plant Physiol. Biochem.">
        <title>Differential oxidative and antioxidative response of duckweed Lemna minor toward plant growth promoting/inhibiting bacteria.</title>
        <authorList>
            <person name="Ishizawa H."/>
            <person name="Kuroda M."/>
            <person name="Morikawa M."/>
            <person name="Ike M."/>
        </authorList>
    </citation>
    <scope>NUCLEOTIDE SEQUENCE [LARGE SCALE GENOMIC DNA]</scope>
    <source>
        <strain evidence="3">M6</strain>
    </source>
</reference>
<dbReference type="CDD" id="cd06257">
    <property type="entry name" value="DnaJ"/>
    <property type="match status" value="1"/>
</dbReference>
<evidence type="ECO:0000313" key="2">
    <source>
        <dbReference type="EMBL" id="BBF82384.1"/>
    </source>
</evidence>
<gene>
    <name evidence="2" type="ORF">EM6_3021</name>
</gene>
<organism evidence="2 3">
    <name type="scientific">Asticcacaulis excentricus</name>
    <dbReference type="NCBI Taxonomy" id="78587"/>
    <lineage>
        <taxon>Bacteria</taxon>
        <taxon>Pseudomonadati</taxon>
        <taxon>Pseudomonadota</taxon>
        <taxon>Alphaproteobacteria</taxon>
        <taxon>Caulobacterales</taxon>
        <taxon>Caulobacteraceae</taxon>
        <taxon>Asticcacaulis</taxon>
    </lineage>
</organism>
<protein>
    <recommendedName>
        <fullName evidence="4">Heat shock protein DnaJ domain protein</fullName>
    </recommendedName>
</protein>
<reference evidence="3" key="1">
    <citation type="journal article" date="2017" name="Biotechnol. Biofuels">
        <title>Evaluation of environmental bacterial communities as a factor affecting the growth of duckweed Lemna minor.</title>
        <authorList>
            <person name="Ishizawa H."/>
            <person name="Kuroda M."/>
            <person name="Morikawa M."/>
            <person name="Ike M."/>
        </authorList>
    </citation>
    <scope>NUCLEOTIDE SEQUENCE [LARGE SCALE GENOMIC DNA]</scope>
    <source>
        <strain evidence="3">M6</strain>
    </source>
</reference>
<feature type="transmembrane region" description="Helical" evidence="1">
    <location>
        <begin position="36"/>
        <end position="54"/>
    </location>
</feature>
<dbReference type="SUPFAM" id="SSF46565">
    <property type="entry name" value="Chaperone J-domain"/>
    <property type="match status" value="1"/>
</dbReference>
<sequence>MYLIIATAAAFALLVWVGRQSRLGKIKPGPWIRQKRALIAVGAVAVAMAGVICVARGQYILASILVSIAFAMAGGARYRSEPRPAGAWTQAEIEAYRTLGLEVGADRRAIVKAWKQRMKAAHPDQGGSDALAAKLNAARDTLLKRR</sequence>
<dbReference type="InterPro" id="IPR036869">
    <property type="entry name" value="J_dom_sf"/>
</dbReference>
<name>A0A3G9GAV5_9CAUL</name>
<evidence type="ECO:0000313" key="3">
    <source>
        <dbReference type="Proteomes" id="UP000278756"/>
    </source>
</evidence>